<feature type="domain" description="CRISPR type III-associated protein" evidence="3">
    <location>
        <begin position="126"/>
        <end position="353"/>
    </location>
</feature>
<proteinExistence type="predicted"/>
<dbReference type="PANTHER" id="PTHR35579:SF3">
    <property type="entry name" value="CRISPR SYSTEM CMS ENDORIBONUCLEASE CSM3"/>
    <property type="match status" value="1"/>
</dbReference>
<reference evidence="4 5" key="1">
    <citation type="submission" date="2017-06" db="EMBL/GenBank/DDBJ databases">
        <title>Draft genome sequence of Fusobacterium nucleatum subsp. animalis KCOM 1280 (=ChDC F318).</title>
        <authorList>
            <person name="Kook J.-K."/>
            <person name="Park S.-N."/>
            <person name="Lim Y.K."/>
            <person name="Roh H."/>
        </authorList>
    </citation>
    <scope>NUCLEOTIDE SEQUENCE [LARGE SCALE GENOMIC DNA]</scope>
    <source>
        <strain evidence="5">KCOM 1280 ( ChDC F318)</strain>
    </source>
</reference>
<dbReference type="GO" id="GO:0051607">
    <property type="term" value="P:defense response to virus"/>
    <property type="evidence" value="ECO:0007669"/>
    <property type="project" value="UniProtKB-KW"/>
</dbReference>
<evidence type="ECO:0000256" key="1">
    <source>
        <dbReference type="ARBA" id="ARBA00023118"/>
    </source>
</evidence>
<evidence type="ECO:0000313" key="5">
    <source>
        <dbReference type="Proteomes" id="UP000226179"/>
    </source>
</evidence>
<dbReference type="PANTHER" id="PTHR35579">
    <property type="entry name" value="CRISPR SYSTEM CMS ENDORIBONUCLEASE CSM3"/>
    <property type="match status" value="1"/>
</dbReference>
<dbReference type="InterPro" id="IPR052216">
    <property type="entry name" value="CRISPR_Csm3_endoribonuclease"/>
</dbReference>
<dbReference type="RefSeq" id="WP_158411415.1">
    <property type="nucleotide sequence ID" value="NZ_CP071097.1"/>
</dbReference>
<feature type="region of interest" description="Disordered" evidence="2">
    <location>
        <begin position="54"/>
        <end position="85"/>
    </location>
</feature>
<keyword evidence="1" id="KW-0051">Antiviral defense</keyword>
<evidence type="ECO:0000259" key="3">
    <source>
        <dbReference type="Pfam" id="PF03787"/>
    </source>
</evidence>
<sequence length="438" mass="50497">MESQIFEVIEVNKKFIKLKGIDKNIPIKSVPKDIELKKGDLVKGTEFGGNIIISEKADPNSQKKEEIKKSNEKNNSSKNTTNQGKEEDKGLLFYPFNFVSLGDEEEIEESRKPIKKGNYSGKIKCKLTNLTPISVGSEKSTEFIKFKNKFIIPASSLKGEIRNIIEVLTNSCIRNVKEKRLYKMIPENFRPCKNTKHLCFACRLFGSTGNDMEDMSISQKSYKGRVFFSDAVINKDANTLTLSLALGDPRVNEEAALKKFYIHSNKEIRGRKFFWHQKELFKKQELTRDFKIDNRAFMSTISCIDIGQEFNFEVHFENLTDEELGVLVYALELEEGLLHKFGRAKAYGFGSCEIKVEKILLDNNDKYKNFITSNNEELGFLENIKKKYIESTKKQVRELKTILSQINKVHLGYPKPFPDRKTLNKFKGRTLPNILEYK</sequence>
<evidence type="ECO:0000256" key="2">
    <source>
        <dbReference type="SAM" id="MobiDB-lite"/>
    </source>
</evidence>
<feature type="compositionally biased region" description="Low complexity" evidence="2">
    <location>
        <begin position="73"/>
        <end position="83"/>
    </location>
</feature>
<name>A0A2B7YTM9_9FUSO</name>
<accession>A0A2B7YTM9</accession>
<evidence type="ECO:0000313" key="4">
    <source>
        <dbReference type="EMBL" id="PGH24520.1"/>
    </source>
</evidence>
<comment type="caution">
    <text evidence="4">The sequence shown here is derived from an EMBL/GenBank/DDBJ whole genome shotgun (WGS) entry which is preliminary data.</text>
</comment>
<feature type="compositionally biased region" description="Basic and acidic residues" evidence="2">
    <location>
        <begin position="55"/>
        <end position="72"/>
    </location>
</feature>
<dbReference type="InterPro" id="IPR005537">
    <property type="entry name" value="RAMP_III_fam"/>
</dbReference>
<dbReference type="AlphaFoldDB" id="A0A2B7YTM9"/>
<organism evidence="4 5">
    <name type="scientific">Fusobacterium animalis</name>
    <dbReference type="NCBI Taxonomy" id="76859"/>
    <lineage>
        <taxon>Bacteria</taxon>
        <taxon>Fusobacteriati</taxon>
        <taxon>Fusobacteriota</taxon>
        <taxon>Fusobacteriia</taxon>
        <taxon>Fusobacteriales</taxon>
        <taxon>Fusobacteriaceae</taxon>
        <taxon>Fusobacterium</taxon>
    </lineage>
</organism>
<protein>
    <recommendedName>
        <fullName evidence="3">CRISPR type III-associated protein domain-containing protein</fullName>
    </recommendedName>
</protein>
<dbReference type="Pfam" id="PF03787">
    <property type="entry name" value="RAMPs"/>
    <property type="match status" value="1"/>
</dbReference>
<dbReference type="Proteomes" id="UP000226179">
    <property type="component" value="Unassembled WGS sequence"/>
</dbReference>
<gene>
    <name evidence="4" type="ORF">RN90_03255</name>
</gene>
<dbReference type="EMBL" id="NJGJ01000001">
    <property type="protein sequence ID" value="PGH24520.1"/>
    <property type="molecule type" value="Genomic_DNA"/>
</dbReference>